<dbReference type="EMBL" id="JADNRY010000143">
    <property type="protein sequence ID" value="KAF9063564.1"/>
    <property type="molecule type" value="Genomic_DNA"/>
</dbReference>
<protein>
    <submittedName>
        <fullName evidence="2">Uncharacterized protein</fullName>
    </submittedName>
</protein>
<dbReference type="Proteomes" id="UP000772434">
    <property type="component" value="Unassembled WGS sequence"/>
</dbReference>
<feature type="transmembrane region" description="Helical" evidence="1">
    <location>
        <begin position="166"/>
        <end position="187"/>
    </location>
</feature>
<reference evidence="2" key="1">
    <citation type="submission" date="2020-11" db="EMBL/GenBank/DDBJ databases">
        <authorList>
            <consortium name="DOE Joint Genome Institute"/>
            <person name="Ahrendt S."/>
            <person name="Riley R."/>
            <person name="Andreopoulos W."/>
            <person name="Labutti K."/>
            <person name="Pangilinan J."/>
            <person name="Ruiz-Duenas F.J."/>
            <person name="Barrasa J.M."/>
            <person name="Sanchez-Garcia M."/>
            <person name="Camarero S."/>
            <person name="Miyauchi S."/>
            <person name="Serrano A."/>
            <person name="Linde D."/>
            <person name="Babiker R."/>
            <person name="Drula E."/>
            <person name="Ayuso-Fernandez I."/>
            <person name="Pacheco R."/>
            <person name="Padilla G."/>
            <person name="Ferreira P."/>
            <person name="Barriuso J."/>
            <person name="Kellner H."/>
            <person name="Castanera R."/>
            <person name="Alfaro M."/>
            <person name="Ramirez L."/>
            <person name="Pisabarro A.G."/>
            <person name="Kuo A."/>
            <person name="Tritt A."/>
            <person name="Lipzen A."/>
            <person name="He G."/>
            <person name="Yan M."/>
            <person name="Ng V."/>
            <person name="Cullen D."/>
            <person name="Martin F."/>
            <person name="Rosso M.-N."/>
            <person name="Henrissat B."/>
            <person name="Hibbett D."/>
            <person name="Martinez A.T."/>
            <person name="Grigoriev I.V."/>
        </authorList>
    </citation>
    <scope>NUCLEOTIDE SEQUENCE</scope>
    <source>
        <strain evidence="2">AH 40177</strain>
    </source>
</reference>
<keyword evidence="1" id="KW-1133">Transmembrane helix</keyword>
<proteinExistence type="predicted"/>
<feature type="transmembrane region" description="Helical" evidence="1">
    <location>
        <begin position="57"/>
        <end position="76"/>
    </location>
</feature>
<feature type="transmembrane region" description="Helical" evidence="1">
    <location>
        <begin position="257"/>
        <end position="276"/>
    </location>
</feature>
<keyword evidence="3" id="KW-1185">Reference proteome</keyword>
<evidence type="ECO:0000313" key="2">
    <source>
        <dbReference type="EMBL" id="KAF9063564.1"/>
    </source>
</evidence>
<feature type="transmembrane region" description="Helical" evidence="1">
    <location>
        <begin position="20"/>
        <end position="45"/>
    </location>
</feature>
<organism evidence="2 3">
    <name type="scientific">Rhodocollybia butyracea</name>
    <dbReference type="NCBI Taxonomy" id="206335"/>
    <lineage>
        <taxon>Eukaryota</taxon>
        <taxon>Fungi</taxon>
        <taxon>Dikarya</taxon>
        <taxon>Basidiomycota</taxon>
        <taxon>Agaricomycotina</taxon>
        <taxon>Agaricomycetes</taxon>
        <taxon>Agaricomycetidae</taxon>
        <taxon>Agaricales</taxon>
        <taxon>Marasmiineae</taxon>
        <taxon>Omphalotaceae</taxon>
        <taxon>Rhodocollybia</taxon>
    </lineage>
</organism>
<gene>
    <name evidence="2" type="ORF">BDP27DRAFT_1334920</name>
</gene>
<keyword evidence="1" id="KW-0472">Membrane</keyword>
<feature type="transmembrane region" description="Helical" evidence="1">
    <location>
        <begin position="213"/>
        <end position="237"/>
    </location>
</feature>
<evidence type="ECO:0000256" key="1">
    <source>
        <dbReference type="SAM" id="Phobius"/>
    </source>
</evidence>
<name>A0A9P5PHV0_9AGAR</name>
<dbReference type="AlphaFoldDB" id="A0A9P5PHV0"/>
<dbReference type="OrthoDB" id="2744793at2759"/>
<comment type="caution">
    <text evidence="2">The sequence shown here is derived from an EMBL/GenBank/DDBJ whole genome shotgun (WGS) entry which is preliminary data.</text>
</comment>
<evidence type="ECO:0000313" key="3">
    <source>
        <dbReference type="Proteomes" id="UP000772434"/>
    </source>
</evidence>
<keyword evidence="1" id="KW-0812">Transmembrane</keyword>
<sequence length="297" mass="34037">MTPSEVQNIASTGQAIYYNTIIYITTWFFFGLYSLIASVTLYVYFRCYMISSSSPRKPVLACILVMLILTNTWNYVCQWVLHLSRIRIVVSPQIAMLAFPWYAQSVWPQNICMIICNIFVTQRVCAVWPHSKSIRYTLAGFTAADSALKLANCIVNNLKLSVVHNVHLASTFFSIALGVTYLFFFALKAWHHHHATSVLYSTHKKQLSPATRIILLMFESGILVFASELLIAILSIIGRHTVEYSALDLWHRIMIEVFAALMALFPFFLVFCILVIRFPHEESFHHDDLVIHFTTIN</sequence>
<accession>A0A9P5PHV0</accession>